<dbReference type="SUPFAM" id="SSF47413">
    <property type="entry name" value="lambda repressor-like DNA-binding domains"/>
    <property type="match status" value="1"/>
</dbReference>
<accession>A0A4R5VG73</accession>
<feature type="domain" description="HTH cro/C1-type" evidence="1">
    <location>
        <begin position="31"/>
        <end position="75"/>
    </location>
</feature>
<dbReference type="InterPro" id="IPR001387">
    <property type="entry name" value="Cro/C1-type_HTH"/>
</dbReference>
<evidence type="ECO:0000259" key="1">
    <source>
        <dbReference type="PROSITE" id="PS50943"/>
    </source>
</evidence>
<dbReference type="Pfam" id="PF13443">
    <property type="entry name" value="HTH_26"/>
    <property type="match status" value="1"/>
</dbReference>
<dbReference type="GO" id="GO:0003677">
    <property type="term" value="F:DNA binding"/>
    <property type="evidence" value="ECO:0007669"/>
    <property type="project" value="InterPro"/>
</dbReference>
<keyword evidence="3" id="KW-1185">Reference proteome</keyword>
<dbReference type="PROSITE" id="PS50943">
    <property type="entry name" value="HTH_CROC1"/>
    <property type="match status" value="1"/>
</dbReference>
<gene>
    <name evidence="2" type="ORF">E1832_05190</name>
</gene>
<reference evidence="2 3" key="1">
    <citation type="submission" date="2019-03" db="EMBL/GenBank/DDBJ databases">
        <title>Ruegeria lutea sp. nov., a novel strain, isolated from marine sediment, the Masan Bay, South Korea.</title>
        <authorList>
            <person name="Kim J."/>
            <person name="Kim D.-Y."/>
            <person name="Lee S.-S."/>
        </authorList>
    </citation>
    <scope>NUCLEOTIDE SEQUENCE [LARGE SCALE GENOMIC DNA]</scope>
    <source>
        <strain evidence="2 3">318-1</strain>
    </source>
</reference>
<sequence>MADMQKPSRSPADLRNMFGANLRVLSRAYPSISDLSRRLGINRTQLNRYLSGESFPRPDVLDRICSFFGVDARILLEPAETLIQSAQVLNSPFLSEFLGGAALRIPEDMFPSGFYRFSRRSFTDSTRFIVGLVYIFRSNDLTFVRGFEAKEAMRHQGLPSDTRAREFRGYVTRQEDGISLIISRHDAMTCSFNYLSRVPSFEHNFWVGYVTRTMPETVTAARVTRMVYEHLGRDPGTVLAAARTAGFHSADNLLPYHKRLLQIDAPFR</sequence>
<protein>
    <submittedName>
        <fullName evidence="2">Helix-turn-helix domain-containing protein</fullName>
    </submittedName>
</protein>
<dbReference type="InterPro" id="IPR010982">
    <property type="entry name" value="Lambda_DNA-bd_dom_sf"/>
</dbReference>
<name>A0A4R5VG73_9RHOB</name>
<comment type="caution">
    <text evidence="2">The sequence shown here is derived from an EMBL/GenBank/DDBJ whole genome shotgun (WGS) entry which is preliminary data.</text>
</comment>
<dbReference type="OrthoDB" id="8902678at2"/>
<proteinExistence type="predicted"/>
<organism evidence="2 3">
    <name type="scientific">Antarcticimicrobium luteum</name>
    <dbReference type="NCBI Taxonomy" id="2547397"/>
    <lineage>
        <taxon>Bacteria</taxon>
        <taxon>Pseudomonadati</taxon>
        <taxon>Pseudomonadota</taxon>
        <taxon>Alphaproteobacteria</taxon>
        <taxon>Rhodobacterales</taxon>
        <taxon>Paracoccaceae</taxon>
        <taxon>Antarcticimicrobium</taxon>
    </lineage>
</organism>
<evidence type="ECO:0000313" key="2">
    <source>
        <dbReference type="EMBL" id="TDK50780.1"/>
    </source>
</evidence>
<dbReference type="CDD" id="cd00093">
    <property type="entry name" value="HTH_XRE"/>
    <property type="match status" value="1"/>
</dbReference>
<dbReference type="Gene3D" id="1.10.260.40">
    <property type="entry name" value="lambda repressor-like DNA-binding domains"/>
    <property type="match status" value="1"/>
</dbReference>
<dbReference type="AlphaFoldDB" id="A0A4R5VG73"/>
<evidence type="ECO:0000313" key="3">
    <source>
        <dbReference type="Proteomes" id="UP000295301"/>
    </source>
</evidence>
<dbReference type="SMART" id="SM00530">
    <property type="entry name" value="HTH_XRE"/>
    <property type="match status" value="1"/>
</dbReference>
<dbReference type="Proteomes" id="UP000295301">
    <property type="component" value="Unassembled WGS sequence"/>
</dbReference>
<dbReference type="EMBL" id="SMUV01000053">
    <property type="protein sequence ID" value="TDK50780.1"/>
    <property type="molecule type" value="Genomic_DNA"/>
</dbReference>